<dbReference type="Proteomes" id="UP001596500">
    <property type="component" value="Unassembled WGS sequence"/>
</dbReference>
<proteinExistence type="predicted"/>
<gene>
    <name evidence="2" type="ORF">ACFQNG_18585</name>
</gene>
<organism evidence="2 3">
    <name type="scientific">Laceyella putida</name>
    <dbReference type="NCBI Taxonomy" id="110101"/>
    <lineage>
        <taxon>Bacteria</taxon>
        <taxon>Bacillati</taxon>
        <taxon>Bacillota</taxon>
        <taxon>Bacilli</taxon>
        <taxon>Bacillales</taxon>
        <taxon>Thermoactinomycetaceae</taxon>
        <taxon>Laceyella</taxon>
    </lineage>
</organism>
<dbReference type="Pfam" id="PF15652">
    <property type="entry name" value="Tox-SHH"/>
    <property type="match status" value="1"/>
</dbReference>
<dbReference type="EMBL" id="JBHTBW010000075">
    <property type="protein sequence ID" value="MFC7443077.1"/>
    <property type="molecule type" value="Genomic_DNA"/>
</dbReference>
<name>A0ABW2RPU2_9BACL</name>
<comment type="caution">
    <text evidence="2">The sequence shown here is derived from an EMBL/GenBank/DDBJ whole genome shotgun (WGS) entry which is preliminary data.</text>
</comment>
<evidence type="ECO:0000313" key="2">
    <source>
        <dbReference type="EMBL" id="MFC7443077.1"/>
    </source>
</evidence>
<keyword evidence="3" id="KW-1185">Reference proteome</keyword>
<evidence type="ECO:0000313" key="3">
    <source>
        <dbReference type="Proteomes" id="UP001596500"/>
    </source>
</evidence>
<dbReference type="RefSeq" id="WP_379867407.1">
    <property type="nucleotide sequence ID" value="NZ_JBHTBW010000075.1"/>
</dbReference>
<feature type="domain" description="Tox-SHH" evidence="1">
    <location>
        <begin position="42"/>
        <end position="83"/>
    </location>
</feature>
<sequence>MKSNEGISKEKLQTTSEYPFLVKDQRLGCGEESEPGRHGSVTARVDWNNISAKEIHDLSEEMFDAAKVSKEVRNNYYQKFHQYIYSLD</sequence>
<evidence type="ECO:0000259" key="1">
    <source>
        <dbReference type="Pfam" id="PF15652"/>
    </source>
</evidence>
<reference evidence="3" key="1">
    <citation type="journal article" date="2019" name="Int. J. Syst. Evol. Microbiol.">
        <title>The Global Catalogue of Microorganisms (GCM) 10K type strain sequencing project: providing services to taxonomists for standard genome sequencing and annotation.</title>
        <authorList>
            <consortium name="The Broad Institute Genomics Platform"/>
            <consortium name="The Broad Institute Genome Sequencing Center for Infectious Disease"/>
            <person name="Wu L."/>
            <person name="Ma J."/>
        </authorList>
    </citation>
    <scope>NUCLEOTIDE SEQUENCE [LARGE SCALE GENOMIC DNA]</scope>
    <source>
        <strain evidence="3">CGMCC 1.12942</strain>
    </source>
</reference>
<protein>
    <recommendedName>
        <fullName evidence="1">Tox-SHH domain-containing protein</fullName>
    </recommendedName>
</protein>
<accession>A0ABW2RPU2</accession>
<dbReference type="InterPro" id="IPR028900">
    <property type="entry name" value="Tox-SHH_dom"/>
</dbReference>